<organism evidence="2 3">
    <name type="scientific">Solanum bulbocastanum</name>
    <name type="common">Wild potato</name>
    <dbReference type="NCBI Taxonomy" id="147425"/>
    <lineage>
        <taxon>Eukaryota</taxon>
        <taxon>Viridiplantae</taxon>
        <taxon>Streptophyta</taxon>
        <taxon>Embryophyta</taxon>
        <taxon>Tracheophyta</taxon>
        <taxon>Spermatophyta</taxon>
        <taxon>Magnoliopsida</taxon>
        <taxon>eudicotyledons</taxon>
        <taxon>Gunneridae</taxon>
        <taxon>Pentapetalae</taxon>
        <taxon>asterids</taxon>
        <taxon>lamiids</taxon>
        <taxon>Solanales</taxon>
        <taxon>Solanaceae</taxon>
        <taxon>Solanoideae</taxon>
        <taxon>Solaneae</taxon>
        <taxon>Solanum</taxon>
    </lineage>
</organism>
<protein>
    <submittedName>
        <fullName evidence="2">Uncharacterized protein</fullName>
    </submittedName>
</protein>
<dbReference type="AlphaFoldDB" id="A0AAN8UAT4"/>
<proteinExistence type="predicted"/>
<reference evidence="2 3" key="1">
    <citation type="submission" date="2024-02" db="EMBL/GenBank/DDBJ databases">
        <title>de novo genome assembly of Solanum bulbocastanum strain 11H21.</title>
        <authorList>
            <person name="Hosaka A.J."/>
        </authorList>
    </citation>
    <scope>NUCLEOTIDE SEQUENCE [LARGE SCALE GENOMIC DNA]</scope>
    <source>
        <tissue evidence="2">Young leaves</tissue>
    </source>
</reference>
<gene>
    <name evidence="2" type="ORF">RDI58_000321</name>
</gene>
<keyword evidence="1" id="KW-0472">Membrane</keyword>
<evidence type="ECO:0000313" key="3">
    <source>
        <dbReference type="Proteomes" id="UP001371456"/>
    </source>
</evidence>
<dbReference type="Proteomes" id="UP001371456">
    <property type="component" value="Unassembled WGS sequence"/>
</dbReference>
<dbReference type="EMBL" id="JBANQN010000001">
    <property type="protein sequence ID" value="KAK6802541.1"/>
    <property type="molecule type" value="Genomic_DNA"/>
</dbReference>
<keyword evidence="1" id="KW-1133">Transmembrane helix</keyword>
<feature type="transmembrane region" description="Helical" evidence="1">
    <location>
        <begin position="12"/>
        <end position="30"/>
    </location>
</feature>
<evidence type="ECO:0000256" key="1">
    <source>
        <dbReference type="SAM" id="Phobius"/>
    </source>
</evidence>
<accession>A0AAN8UAT4</accession>
<comment type="caution">
    <text evidence="2">The sequence shown here is derived from an EMBL/GenBank/DDBJ whole genome shotgun (WGS) entry which is preliminary data.</text>
</comment>
<name>A0AAN8UAT4_SOLBU</name>
<keyword evidence="1" id="KW-0812">Transmembrane</keyword>
<evidence type="ECO:0000313" key="2">
    <source>
        <dbReference type="EMBL" id="KAK6802541.1"/>
    </source>
</evidence>
<sequence>MADFGRNLIKNIIRTLVMAPVYATAGYIAYRTGRGFYNHEMRRLAIVSSKEARRLGGQQVNDQPPKWRPFWPWV</sequence>
<keyword evidence="3" id="KW-1185">Reference proteome</keyword>